<dbReference type="EMBL" id="SRLO01000954">
    <property type="protein sequence ID" value="TNN43635.1"/>
    <property type="molecule type" value="Genomic_DNA"/>
</dbReference>
<evidence type="ECO:0000313" key="2">
    <source>
        <dbReference type="Proteomes" id="UP000314294"/>
    </source>
</evidence>
<dbReference type="AlphaFoldDB" id="A0A4Z2FRT5"/>
<gene>
    <name evidence="1" type="ORF">EYF80_046169</name>
</gene>
<organism evidence="1 2">
    <name type="scientific">Liparis tanakae</name>
    <name type="common">Tanaka's snailfish</name>
    <dbReference type="NCBI Taxonomy" id="230148"/>
    <lineage>
        <taxon>Eukaryota</taxon>
        <taxon>Metazoa</taxon>
        <taxon>Chordata</taxon>
        <taxon>Craniata</taxon>
        <taxon>Vertebrata</taxon>
        <taxon>Euteleostomi</taxon>
        <taxon>Actinopterygii</taxon>
        <taxon>Neopterygii</taxon>
        <taxon>Teleostei</taxon>
        <taxon>Neoteleostei</taxon>
        <taxon>Acanthomorphata</taxon>
        <taxon>Eupercaria</taxon>
        <taxon>Perciformes</taxon>
        <taxon>Cottioidei</taxon>
        <taxon>Cottales</taxon>
        <taxon>Liparidae</taxon>
        <taxon>Liparis</taxon>
    </lineage>
</organism>
<sequence length="212" mass="23258">MLTEPESEVTLKKHAPFKDQPRLEIPGMLLIYISRRSSLGSAFSVSSPVALPASRLSSVLSKGLQSSSNSPPPTETMPLITLTQNSRECKKLWAQAAFTARRRGPFNITARQPGRGSPKDRAVDVGWTGSIRRPIDLDLQMDRLSARDQLCKPPKPLGDSAPITQSREFTPDVGLGHLEHARTSMRGTSRGGETRAREEFIGVRGVPRTCPF</sequence>
<reference evidence="1 2" key="1">
    <citation type="submission" date="2019-03" db="EMBL/GenBank/DDBJ databases">
        <title>First draft genome of Liparis tanakae, snailfish: a comprehensive survey of snailfish specific genes.</title>
        <authorList>
            <person name="Kim W."/>
            <person name="Song I."/>
            <person name="Jeong J.-H."/>
            <person name="Kim D."/>
            <person name="Kim S."/>
            <person name="Ryu S."/>
            <person name="Song J.Y."/>
            <person name="Lee S.K."/>
        </authorList>
    </citation>
    <scope>NUCLEOTIDE SEQUENCE [LARGE SCALE GENOMIC DNA]</scope>
    <source>
        <tissue evidence="1">Muscle</tissue>
    </source>
</reference>
<name>A0A4Z2FRT5_9TELE</name>
<keyword evidence="2" id="KW-1185">Reference proteome</keyword>
<evidence type="ECO:0000313" key="1">
    <source>
        <dbReference type="EMBL" id="TNN43635.1"/>
    </source>
</evidence>
<accession>A0A4Z2FRT5</accession>
<protein>
    <submittedName>
        <fullName evidence="1">Uncharacterized protein</fullName>
    </submittedName>
</protein>
<comment type="caution">
    <text evidence="1">The sequence shown here is derived from an EMBL/GenBank/DDBJ whole genome shotgun (WGS) entry which is preliminary data.</text>
</comment>
<proteinExistence type="predicted"/>
<dbReference type="Proteomes" id="UP000314294">
    <property type="component" value="Unassembled WGS sequence"/>
</dbReference>